<dbReference type="GeneID" id="39595743"/>
<reference evidence="2 3" key="1">
    <citation type="journal article" date="2018" name="Front. Microbiol.">
        <title>Genomic and genetic insights into a cosmopolitan fungus, Paecilomyces variotii (Eurotiales).</title>
        <authorList>
            <person name="Urquhart A.S."/>
            <person name="Mondo S.J."/>
            <person name="Makela M.R."/>
            <person name="Hane J.K."/>
            <person name="Wiebenga A."/>
            <person name="He G."/>
            <person name="Mihaltcheva S."/>
            <person name="Pangilinan J."/>
            <person name="Lipzen A."/>
            <person name="Barry K."/>
            <person name="de Vries R.P."/>
            <person name="Grigoriev I.V."/>
            <person name="Idnurm A."/>
        </authorList>
    </citation>
    <scope>NUCLEOTIDE SEQUENCE [LARGE SCALE GENOMIC DNA]</scope>
    <source>
        <strain evidence="2 3">CBS 101075</strain>
    </source>
</reference>
<dbReference type="STRING" id="264951.A0A443HWR2"/>
<protein>
    <submittedName>
        <fullName evidence="2">Uncharacterized protein</fullName>
    </submittedName>
</protein>
<dbReference type="VEuPathDB" id="FungiDB:C8Q69DRAFT_238481"/>
<sequence length="316" mass="36498">MPDKFDRFMRATKEFFQRGKENPQTFNSRNVDTFLSKWDKPERPPVLPASSLSLPVVEKVFHLKKDPRYDDIWDLREEDLIPVPEALHKRLADISSTLGQDPNNEASCRLRLDAILLDCIIAERELLRSPFNSGVIRDDDKPISLTLENNLSLQIEYKGTQRTLQGRSDYAVWYDASDDTATNLVVLEAKNLAGAGLAQCLCYMAMVHAIRKQEHKKNQIVFGCFSDGYRFTFLRIDNESRWSEWPCPPWGTIHKKRESIIYTHMRLIIRSAVRTSPRSSPERVSAQTDHRPHARPYYELRIGSSSDEQPTMDSGW</sequence>
<keyword evidence="3" id="KW-1185">Reference proteome</keyword>
<evidence type="ECO:0000313" key="2">
    <source>
        <dbReference type="EMBL" id="RWQ96282.1"/>
    </source>
</evidence>
<comment type="caution">
    <text evidence="2">The sequence shown here is derived from an EMBL/GenBank/DDBJ whole genome shotgun (WGS) entry which is preliminary data.</text>
</comment>
<dbReference type="AlphaFoldDB" id="A0A443HWR2"/>
<feature type="region of interest" description="Disordered" evidence="1">
    <location>
        <begin position="273"/>
        <end position="316"/>
    </location>
</feature>
<gene>
    <name evidence="2" type="ORF">C8Q69DRAFT_238481</name>
</gene>
<evidence type="ECO:0000256" key="1">
    <source>
        <dbReference type="SAM" id="MobiDB-lite"/>
    </source>
</evidence>
<evidence type="ECO:0000313" key="3">
    <source>
        <dbReference type="Proteomes" id="UP000283841"/>
    </source>
</evidence>
<dbReference type="RefSeq" id="XP_028485927.1">
    <property type="nucleotide sequence ID" value="XM_028626466.1"/>
</dbReference>
<name>A0A443HWR2_BYSSP</name>
<proteinExistence type="predicted"/>
<dbReference type="EMBL" id="RCNU01000004">
    <property type="protein sequence ID" value="RWQ96282.1"/>
    <property type="molecule type" value="Genomic_DNA"/>
</dbReference>
<accession>A0A443HWR2</accession>
<organism evidence="2 3">
    <name type="scientific">Byssochlamys spectabilis</name>
    <name type="common">Paecilomyces variotii</name>
    <dbReference type="NCBI Taxonomy" id="264951"/>
    <lineage>
        <taxon>Eukaryota</taxon>
        <taxon>Fungi</taxon>
        <taxon>Dikarya</taxon>
        <taxon>Ascomycota</taxon>
        <taxon>Pezizomycotina</taxon>
        <taxon>Eurotiomycetes</taxon>
        <taxon>Eurotiomycetidae</taxon>
        <taxon>Eurotiales</taxon>
        <taxon>Thermoascaceae</taxon>
        <taxon>Paecilomyces</taxon>
    </lineage>
</organism>
<dbReference type="Proteomes" id="UP000283841">
    <property type="component" value="Unassembled WGS sequence"/>
</dbReference>
<feature type="compositionally biased region" description="Polar residues" evidence="1">
    <location>
        <begin position="303"/>
        <end position="316"/>
    </location>
</feature>